<dbReference type="SUPFAM" id="SSF89796">
    <property type="entry name" value="CoA-transferase family III (CaiB/BaiF)"/>
    <property type="match status" value="1"/>
</dbReference>
<dbReference type="EMBL" id="RYZZ01000001">
    <property type="protein sequence ID" value="RUQ32875.1"/>
    <property type="molecule type" value="Genomic_DNA"/>
</dbReference>
<comment type="caution">
    <text evidence="2">The sequence shown here is derived from an EMBL/GenBank/DDBJ whole genome shotgun (WGS) entry which is preliminary data.</text>
</comment>
<sequence length="398" mass="44176">MKVLDLTRVMAGPYCTMILGDLGADVIKIEREKTGDDTRSMGPFVNGESACFMMINRNKKSMTLDLKSEKGKNIFLELAKKADVIVENFRPGVVKKLGIDYETVKALNEGIIYCSISGYGQTGPYSNKGGYDIMAQGMSGLMSMTGEPNGHPVKVGISINDISAGVTAVYSIMAAFIQKLKSSRGQFIDVSLVESGLAWSVWESAGYFGEGIVPNRTGSRHRVSAPYQAYRTKGGYVLIGGANQRSWEKFCQKVVNRPEWIDDPKYKTPKDRIENVDDLERCIEEVLVKKTTQYWVDRLDDAGVPGGPIYTYDETLNDPHILERGMVQEFDHPVAGKLKTLGIPSKLSETPGKIRKPAPLLGQHTEEILREELLLSEEDIQQLLEENIISKEPLSIQK</sequence>
<evidence type="ECO:0000313" key="3">
    <source>
        <dbReference type="Proteomes" id="UP000267430"/>
    </source>
</evidence>
<proteinExistence type="predicted"/>
<dbReference type="AlphaFoldDB" id="A0A433HX53"/>
<dbReference type="Pfam" id="PF02515">
    <property type="entry name" value="CoA_transf_3"/>
    <property type="match status" value="1"/>
</dbReference>
<gene>
    <name evidence="2" type="ORF">ELQ35_01425</name>
</gene>
<name>A0A433HX53_9BACI</name>
<keyword evidence="3" id="KW-1185">Reference proteome</keyword>
<evidence type="ECO:0000313" key="2">
    <source>
        <dbReference type="EMBL" id="RUQ32875.1"/>
    </source>
</evidence>
<organism evidence="2 3">
    <name type="scientific">Peribacillus cavernae</name>
    <dbReference type="NCBI Taxonomy" id="1674310"/>
    <lineage>
        <taxon>Bacteria</taxon>
        <taxon>Bacillati</taxon>
        <taxon>Bacillota</taxon>
        <taxon>Bacilli</taxon>
        <taxon>Bacillales</taxon>
        <taxon>Bacillaceae</taxon>
        <taxon>Peribacillus</taxon>
    </lineage>
</organism>
<dbReference type="PANTHER" id="PTHR48207:SF3">
    <property type="entry name" value="SUCCINATE--HYDROXYMETHYLGLUTARATE COA-TRANSFERASE"/>
    <property type="match status" value="1"/>
</dbReference>
<keyword evidence="1 2" id="KW-0808">Transferase</keyword>
<accession>A0A433HX53</accession>
<dbReference type="Proteomes" id="UP000267430">
    <property type="component" value="Unassembled WGS sequence"/>
</dbReference>
<evidence type="ECO:0000256" key="1">
    <source>
        <dbReference type="ARBA" id="ARBA00022679"/>
    </source>
</evidence>
<dbReference type="GO" id="GO:0008410">
    <property type="term" value="F:CoA-transferase activity"/>
    <property type="evidence" value="ECO:0007669"/>
    <property type="project" value="TreeGrafter"/>
</dbReference>
<dbReference type="OrthoDB" id="9797653at2"/>
<dbReference type="InterPro" id="IPR050483">
    <property type="entry name" value="CoA-transferase_III_domain"/>
</dbReference>
<dbReference type="PANTHER" id="PTHR48207">
    <property type="entry name" value="SUCCINATE--HYDROXYMETHYLGLUTARATE COA-TRANSFERASE"/>
    <property type="match status" value="1"/>
</dbReference>
<dbReference type="InterPro" id="IPR023606">
    <property type="entry name" value="CoA-Trfase_III_dom_1_sf"/>
</dbReference>
<reference evidence="2 3" key="1">
    <citation type="submission" date="2018-12" db="EMBL/GenBank/DDBJ databases">
        <title>Bacillus chawlae sp. nov., Bacillus glennii sp. nov., and Bacillus saganii sp. nov. Isolated from the Vehicle Assembly Building at Kennedy Space Center where the Viking Spacecraft were Assembled.</title>
        <authorList>
            <person name="Seuylemezian A."/>
            <person name="Vaishampayan P."/>
        </authorList>
    </citation>
    <scope>NUCLEOTIDE SEQUENCE [LARGE SCALE GENOMIC DNA]</scope>
    <source>
        <strain evidence="2 3">L5</strain>
    </source>
</reference>
<dbReference type="Gene3D" id="3.30.1540.10">
    <property type="entry name" value="formyl-coa transferase, domain 3"/>
    <property type="match status" value="1"/>
</dbReference>
<dbReference type="Gene3D" id="3.40.50.10540">
    <property type="entry name" value="Crotonobetainyl-coa:carnitine coa-transferase, domain 1"/>
    <property type="match status" value="1"/>
</dbReference>
<protein>
    <submittedName>
        <fullName evidence="2">CoA transferase</fullName>
    </submittedName>
</protein>
<dbReference type="InterPro" id="IPR003673">
    <property type="entry name" value="CoA-Trfase_fam_III"/>
</dbReference>
<dbReference type="InterPro" id="IPR044855">
    <property type="entry name" value="CoA-Trfase_III_dom3_sf"/>
</dbReference>